<name>A0ABS8U626_9SPHI</name>
<accession>A0ABS8U626</accession>
<comment type="caution">
    <text evidence="2">The sequence shown here is derived from an EMBL/GenBank/DDBJ whole genome shotgun (WGS) entry which is preliminary data.</text>
</comment>
<evidence type="ECO:0000313" key="3">
    <source>
        <dbReference type="Proteomes" id="UP001199919"/>
    </source>
</evidence>
<evidence type="ECO:0008006" key="4">
    <source>
        <dbReference type="Google" id="ProtNLM"/>
    </source>
</evidence>
<sequence length="181" mass="19794">MRKTIYTALILFFAHSAIAQSDTFQLVSNIYPAESSSAGITRSVFDIDKVRGLSVAVVQSNGAEGNTVSISGRLGSGNSRRLYKTTITQDELVRLQEVVDNLITDNYKRQTNDPKVCCFSAEGGFTVTTGYTSEFLSDKVNCFLTLQLQSGESRSKAYLGKSDLEKLKKVLSEANTKLKGL</sequence>
<gene>
    <name evidence="2" type="ORF">LT679_18325</name>
</gene>
<protein>
    <recommendedName>
        <fullName evidence="4">DUF4252 domain-containing protein</fullName>
    </recommendedName>
</protein>
<proteinExistence type="predicted"/>
<keyword evidence="1" id="KW-0732">Signal</keyword>
<dbReference type="Proteomes" id="UP001199919">
    <property type="component" value="Unassembled WGS sequence"/>
</dbReference>
<reference evidence="2 3" key="1">
    <citation type="submission" date="2021-12" db="EMBL/GenBank/DDBJ databases">
        <title>Mucilaginibacter roseus genome.</title>
        <authorList>
            <person name="Ferreira J.R."/>
            <person name="Newman J.D."/>
        </authorList>
    </citation>
    <scope>NUCLEOTIDE SEQUENCE [LARGE SCALE GENOMIC DNA]</scope>
    <source>
        <strain evidence="2 3">LMG 28454</strain>
    </source>
</reference>
<organism evidence="2 3">
    <name type="scientific">Mucilaginibacter roseus</name>
    <dbReference type="NCBI Taxonomy" id="1528868"/>
    <lineage>
        <taxon>Bacteria</taxon>
        <taxon>Pseudomonadati</taxon>
        <taxon>Bacteroidota</taxon>
        <taxon>Sphingobacteriia</taxon>
        <taxon>Sphingobacteriales</taxon>
        <taxon>Sphingobacteriaceae</taxon>
        <taxon>Mucilaginibacter</taxon>
    </lineage>
</organism>
<feature type="chain" id="PRO_5046230405" description="DUF4252 domain-containing protein" evidence="1">
    <location>
        <begin position="20"/>
        <end position="181"/>
    </location>
</feature>
<dbReference type="EMBL" id="JAJPWV010000007">
    <property type="protein sequence ID" value="MCD8742573.1"/>
    <property type="molecule type" value="Genomic_DNA"/>
</dbReference>
<feature type="signal peptide" evidence="1">
    <location>
        <begin position="1"/>
        <end position="19"/>
    </location>
</feature>
<evidence type="ECO:0000313" key="2">
    <source>
        <dbReference type="EMBL" id="MCD8742573.1"/>
    </source>
</evidence>
<keyword evidence="3" id="KW-1185">Reference proteome</keyword>
<evidence type="ECO:0000256" key="1">
    <source>
        <dbReference type="SAM" id="SignalP"/>
    </source>
</evidence>
<dbReference type="RefSeq" id="WP_232179135.1">
    <property type="nucleotide sequence ID" value="NZ_JAJPWV010000007.1"/>
</dbReference>